<keyword evidence="8" id="KW-1185">Reference proteome</keyword>
<feature type="transmembrane region" description="Helical" evidence="6">
    <location>
        <begin position="245"/>
        <end position="263"/>
    </location>
</feature>
<accession>A0A4Z2D2X1</accession>
<feature type="transmembrane region" description="Helical" evidence="6">
    <location>
        <begin position="349"/>
        <end position="372"/>
    </location>
</feature>
<keyword evidence="4 6" id="KW-1133">Transmembrane helix</keyword>
<protein>
    <submittedName>
        <fullName evidence="7">Transmembrane protein isoform 4</fullName>
    </submittedName>
</protein>
<feature type="transmembrane region" description="Helical" evidence="6">
    <location>
        <begin position="6"/>
        <end position="23"/>
    </location>
</feature>
<sequence length="448" mass="52284">MLCTPYIYLLLIQLVPSFVMASLMIRSVLGLFIFTSWGYTMIWILNRVEYSGTTILYNLSGIVLVAYFPIITCLVYHCWHFEELVYRDSRHQQPNGDDNSDNNYYSVRNARVMCQPVFSATGFLQLLSSTCWRCLTIITDWPCLPLKNIFFPIPFTFVPSGHTHTSSNNSSVSFDCYTTDLNPNNFLINHQCLGVTSEQIREEVELYRRDFNGRLMDILIGTLHAVYYACFLPIIFVQNKHLHTDFWWCLQHCFLTGLVVFLLRWHYFLPCDYIDLLHRSSMHLGSWETLPLQSGYTNATLWSACTVYPYGVVVKHMQGLFRSIEVNNCAEPGNRLHSRFYFIFSNPKCISSLLLCLSSFVMLYQCFCSYWVRDWYKSFVLIVDAVFCFFNLYLHFRTSILVHFVYSREGAWSLPNFFGISSFRFFSSLFDLSPMSISHSIPPVTHSF</sequence>
<dbReference type="InterPro" id="IPR019397">
    <property type="entry name" value="Uncharacterised_TMEM39"/>
</dbReference>
<feature type="transmembrane region" description="Helical" evidence="6">
    <location>
        <begin position="28"/>
        <end position="45"/>
    </location>
</feature>
<evidence type="ECO:0000313" key="8">
    <source>
        <dbReference type="Proteomes" id="UP000311919"/>
    </source>
</evidence>
<gene>
    <name evidence="7" type="ORF">EWB00_005060</name>
</gene>
<reference evidence="7 8" key="1">
    <citation type="submission" date="2019-03" db="EMBL/GenBank/DDBJ databases">
        <title>An improved genome assembly of the fluke Schistosoma japonicum.</title>
        <authorList>
            <person name="Hu W."/>
            <person name="Luo F."/>
            <person name="Yin M."/>
            <person name="Mo X."/>
            <person name="Sun C."/>
            <person name="Wu Q."/>
            <person name="Zhu B."/>
            <person name="Xiang M."/>
            <person name="Wang J."/>
            <person name="Wang Y."/>
            <person name="Zhang T."/>
            <person name="Xu B."/>
            <person name="Zheng H."/>
            <person name="Feng Z."/>
        </authorList>
    </citation>
    <scope>NUCLEOTIDE SEQUENCE [LARGE SCALE GENOMIC DNA]</scope>
    <source>
        <strain evidence="7">HuSjv2</strain>
        <tissue evidence="7">Worms</tissue>
    </source>
</reference>
<evidence type="ECO:0000256" key="4">
    <source>
        <dbReference type="ARBA" id="ARBA00022989"/>
    </source>
</evidence>
<name>A0A4Z2D2X1_SCHJA</name>
<evidence type="ECO:0000256" key="5">
    <source>
        <dbReference type="ARBA" id="ARBA00023136"/>
    </source>
</evidence>
<dbReference type="OrthoDB" id="438179at2759"/>
<dbReference type="PANTHER" id="PTHR12995:SF4">
    <property type="entry name" value="FI21814P1"/>
    <property type="match status" value="1"/>
</dbReference>
<dbReference type="GO" id="GO:0016020">
    <property type="term" value="C:membrane"/>
    <property type="evidence" value="ECO:0007669"/>
    <property type="project" value="UniProtKB-SubCell"/>
</dbReference>
<comment type="caution">
    <text evidence="7">The sequence shown here is derived from an EMBL/GenBank/DDBJ whole genome shotgun (WGS) entry which is preliminary data.</text>
</comment>
<evidence type="ECO:0000256" key="3">
    <source>
        <dbReference type="ARBA" id="ARBA00022692"/>
    </source>
</evidence>
<dbReference type="EMBL" id="SKCS01000334">
    <property type="protein sequence ID" value="TNN10851.1"/>
    <property type="molecule type" value="Genomic_DNA"/>
</dbReference>
<proteinExistence type="inferred from homology"/>
<dbReference type="PANTHER" id="PTHR12995">
    <property type="entry name" value="FI21814P1"/>
    <property type="match status" value="1"/>
</dbReference>
<dbReference type="Pfam" id="PF10271">
    <property type="entry name" value="Tmp39"/>
    <property type="match status" value="1"/>
</dbReference>
<evidence type="ECO:0000313" key="7">
    <source>
        <dbReference type="EMBL" id="TNN10851.1"/>
    </source>
</evidence>
<keyword evidence="3 6" id="KW-0812">Transmembrane</keyword>
<dbReference type="Proteomes" id="UP000311919">
    <property type="component" value="Unassembled WGS sequence"/>
</dbReference>
<evidence type="ECO:0000256" key="6">
    <source>
        <dbReference type="SAM" id="Phobius"/>
    </source>
</evidence>
<feature type="transmembrane region" description="Helical" evidence="6">
    <location>
        <begin position="378"/>
        <end position="396"/>
    </location>
</feature>
<comment type="subcellular location">
    <subcellularLocation>
        <location evidence="1">Membrane</location>
        <topology evidence="1">Multi-pass membrane protein</topology>
    </subcellularLocation>
</comment>
<organism evidence="7 8">
    <name type="scientific">Schistosoma japonicum</name>
    <name type="common">Blood fluke</name>
    <dbReference type="NCBI Taxonomy" id="6182"/>
    <lineage>
        <taxon>Eukaryota</taxon>
        <taxon>Metazoa</taxon>
        <taxon>Spiralia</taxon>
        <taxon>Lophotrochozoa</taxon>
        <taxon>Platyhelminthes</taxon>
        <taxon>Trematoda</taxon>
        <taxon>Digenea</taxon>
        <taxon>Strigeidida</taxon>
        <taxon>Schistosomatoidea</taxon>
        <taxon>Schistosomatidae</taxon>
        <taxon>Schistosoma</taxon>
    </lineage>
</organism>
<evidence type="ECO:0000256" key="2">
    <source>
        <dbReference type="ARBA" id="ARBA00010737"/>
    </source>
</evidence>
<keyword evidence="5 6" id="KW-0472">Membrane</keyword>
<comment type="similarity">
    <text evidence="2">Belongs to the TMEM39 family.</text>
</comment>
<feature type="transmembrane region" description="Helical" evidence="6">
    <location>
        <begin position="218"/>
        <end position="239"/>
    </location>
</feature>
<evidence type="ECO:0000256" key="1">
    <source>
        <dbReference type="ARBA" id="ARBA00004141"/>
    </source>
</evidence>
<feature type="transmembrane region" description="Helical" evidence="6">
    <location>
        <begin position="57"/>
        <end position="79"/>
    </location>
</feature>
<dbReference type="AlphaFoldDB" id="A0A4Z2D2X1"/>